<dbReference type="HOGENOM" id="CLU_1089423_0_0_5"/>
<proteinExistence type="predicted"/>
<organism evidence="1 2">
    <name type="scientific">Methylobacterium nodulans (strain LMG 21967 / CNCM I-2342 / ORS 2060)</name>
    <dbReference type="NCBI Taxonomy" id="460265"/>
    <lineage>
        <taxon>Bacteria</taxon>
        <taxon>Pseudomonadati</taxon>
        <taxon>Pseudomonadota</taxon>
        <taxon>Alphaproteobacteria</taxon>
        <taxon>Hyphomicrobiales</taxon>
        <taxon>Methylobacteriaceae</taxon>
        <taxon>Methylobacterium</taxon>
    </lineage>
</organism>
<dbReference type="SUPFAM" id="SSF53335">
    <property type="entry name" value="S-adenosyl-L-methionine-dependent methyltransferases"/>
    <property type="match status" value="1"/>
</dbReference>
<dbReference type="Gene3D" id="3.40.50.150">
    <property type="entry name" value="Vaccinia Virus protein VP39"/>
    <property type="match status" value="1"/>
</dbReference>
<protein>
    <recommendedName>
        <fullName evidence="3">Methyltransferase type 11 domain-containing protein</fullName>
    </recommendedName>
</protein>
<keyword evidence="2" id="KW-1185">Reference proteome</keyword>
<dbReference type="eggNOG" id="ENOG50331NT">
    <property type="taxonomic scope" value="Bacteria"/>
</dbReference>
<name>B8IAR7_METNO</name>
<gene>
    <name evidence="1" type="ordered locus">Mnod_6315</name>
</gene>
<dbReference type="EMBL" id="CP001349">
    <property type="protein sequence ID" value="ACL61112.1"/>
    <property type="molecule type" value="Genomic_DNA"/>
</dbReference>
<dbReference type="KEGG" id="mno:Mnod_6315"/>
<sequence length="254" mass="28342">MRQAVRERVAGMGVDVYVLDFLVGLSSLLKRSLGDTLWLGRQGFHIGPEQRRSAEDVLQRYNSHLSFDDIAGKTHFCESLFVSLGSSSIKSMDISSFEGADIIHDLNTPISEDNYNTFDTIFDGGTLEHVFHLPNALENVRKMLRVGGLFISVNAANNQLGHGFYQFSPELFWSYFRESGDFAVERIMLMPCAGMPNGMDAPDPAVTGRREEIGSTPYPTYLFVAARKIGASETTGTTPQQSDYAAMWKWHEKP</sequence>
<dbReference type="Proteomes" id="UP000008207">
    <property type="component" value="Chromosome"/>
</dbReference>
<dbReference type="InterPro" id="IPR029063">
    <property type="entry name" value="SAM-dependent_MTases_sf"/>
</dbReference>
<evidence type="ECO:0000313" key="1">
    <source>
        <dbReference type="EMBL" id="ACL61112.1"/>
    </source>
</evidence>
<reference evidence="1 2" key="1">
    <citation type="submission" date="2009-01" db="EMBL/GenBank/DDBJ databases">
        <title>Complete sequence of chromosome of Methylobacterium nodulans ORS 2060.</title>
        <authorList>
            <consortium name="US DOE Joint Genome Institute"/>
            <person name="Lucas S."/>
            <person name="Copeland A."/>
            <person name="Lapidus A."/>
            <person name="Glavina del Rio T."/>
            <person name="Dalin E."/>
            <person name="Tice H."/>
            <person name="Bruce D."/>
            <person name="Goodwin L."/>
            <person name="Pitluck S."/>
            <person name="Sims D."/>
            <person name="Brettin T."/>
            <person name="Detter J.C."/>
            <person name="Han C."/>
            <person name="Larimer F."/>
            <person name="Land M."/>
            <person name="Hauser L."/>
            <person name="Kyrpides N."/>
            <person name="Ivanova N."/>
            <person name="Marx C.J."/>
            <person name="Richardson P."/>
        </authorList>
    </citation>
    <scope>NUCLEOTIDE SEQUENCE [LARGE SCALE GENOMIC DNA]</scope>
    <source>
        <strain evidence="2">LMG 21967 / CNCM I-2342 / ORS 2060</strain>
    </source>
</reference>
<evidence type="ECO:0008006" key="3">
    <source>
        <dbReference type="Google" id="ProtNLM"/>
    </source>
</evidence>
<dbReference type="AlphaFoldDB" id="B8IAR7"/>
<evidence type="ECO:0000313" key="2">
    <source>
        <dbReference type="Proteomes" id="UP000008207"/>
    </source>
</evidence>
<dbReference type="STRING" id="460265.Mnod_6315"/>
<accession>B8IAR7</accession>